<proteinExistence type="predicted"/>
<evidence type="ECO:0000313" key="4">
    <source>
        <dbReference type="Proteomes" id="UP000241444"/>
    </source>
</evidence>
<gene>
    <name evidence="3" type="ORF">CU102_24655</name>
</gene>
<dbReference type="Pfam" id="PF13556">
    <property type="entry name" value="HTH_30"/>
    <property type="match status" value="1"/>
</dbReference>
<dbReference type="Gene3D" id="3.30.450.40">
    <property type="match status" value="1"/>
</dbReference>
<dbReference type="InterPro" id="IPR003018">
    <property type="entry name" value="GAF"/>
</dbReference>
<dbReference type="OrthoDB" id="9792148at2"/>
<dbReference type="AlphaFoldDB" id="A0A2P7B8Y6"/>
<protein>
    <recommendedName>
        <fullName evidence="2">GAF domain-containing protein</fullName>
    </recommendedName>
</protein>
<dbReference type="SMART" id="SM00065">
    <property type="entry name" value="GAF"/>
    <property type="match status" value="1"/>
</dbReference>
<dbReference type="Proteomes" id="UP000241444">
    <property type="component" value="Unassembled WGS sequence"/>
</dbReference>
<dbReference type="EMBL" id="PGGO01000027">
    <property type="protein sequence ID" value="PSH62933.1"/>
    <property type="molecule type" value="Genomic_DNA"/>
</dbReference>
<dbReference type="Pfam" id="PF13185">
    <property type="entry name" value="GAF_2"/>
    <property type="match status" value="1"/>
</dbReference>
<dbReference type="Gene3D" id="1.10.10.2840">
    <property type="entry name" value="PucR C-terminal helix-turn-helix domain"/>
    <property type="match status" value="1"/>
</dbReference>
<name>A0A2P7B8Y6_9HYPH</name>
<reference evidence="4" key="1">
    <citation type="submission" date="2017-11" db="EMBL/GenBank/DDBJ databases">
        <authorList>
            <person name="Kuznetsova I."/>
            <person name="Sazanova A."/>
            <person name="Chirak E."/>
            <person name="Safronova V."/>
            <person name="Willems A."/>
        </authorList>
    </citation>
    <scope>NUCLEOTIDE SEQUENCE [LARGE SCALE GENOMIC DNA]</scope>
    <source>
        <strain evidence="4">STM 196</strain>
    </source>
</reference>
<feature type="coiled-coil region" evidence="1">
    <location>
        <begin position="262"/>
        <end position="289"/>
    </location>
</feature>
<dbReference type="InterPro" id="IPR042070">
    <property type="entry name" value="PucR_C-HTH_sf"/>
</dbReference>
<keyword evidence="1" id="KW-0175">Coiled coil</keyword>
<evidence type="ECO:0000259" key="2">
    <source>
        <dbReference type="SMART" id="SM00065"/>
    </source>
</evidence>
<dbReference type="PANTHER" id="PTHR33744:SF7">
    <property type="entry name" value="PUCR FAMILY TRANSCRIPTIONAL REGULATOR"/>
    <property type="match status" value="1"/>
</dbReference>
<evidence type="ECO:0000256" key="1">
    <source>
        <dbReference type="SAM" id="Coils"/>
    </source>
</evidence>
<keyword evidence="4" id="KW-1185">Reference proteome</keyword>
<sequence length="639" mass="71259">MKIDLLSHPVLRELAQSRALRLKDIDAEPGGSPTLIRHSIERKGETLYLLVDHSHFTAKRTEFAICDEEGDKTTAKILQAVQDAVIEIQTRTFEMLASVNAAVINSLDEHEIVHNVLREVMNVLPHCDAGVFRLFDEESGFLIPVSHEGLPEDYTHYRIQPHESVSGEVFATGRPAIHNGRQNIIAAHRVMRPESQSFMERSEIANALLCVPVMAEGKRLGTLTTLCFSSDGAFSVFDRTVLESLAAQIAVAYQRSLTYQNAVATSRRLEQMRNDLARKNAELDRAVALHEALLRIFSTGDGLLEQLDAVAQLFRVDFRFENVLGLDYQSTGWSDDGEALRQTVKVAEAPVGRFQFRTSEDAGFHQVLFGTLATFVALDFVRDMSRMDVLNARKKAHFEALAAGLPSDGRRSDHGFRLDRYNQVFVARAPLGEVSGNPRLSLHKSLSDLQEGMTSPNSLLFHHDAQIVILVSASTTAALERNLRAISDAATKQTISVGASEIYEANEHHLMSRDLATQAAEALSRRGRSGLLRHRDMGVELLLEGRARQDILEFTRQILAPLLQDPRHRVLHDTLSRYILEGKSATRTAQALNIHPNTLYQRLQRVETLTGRKIADAADFTLLSLACQLHAEYFGRVTP</sequence>
<evidence type="ECO:0000313" key="3">
    <source>
        <dbReference type="EMBL" id="PSH62933.1"/>
    </source>
</evidence>
<comment type="caution">
    <text evidence="3">The sequence shown here is derived from an EMBL/GenBank/DDBJ whole genome shotgun (WGS) entry which is preliminary data.</text>
</comment>
<dbReference type="PANTHER" id="PTHR33744">
    <property type="entry name" value="CARBOHYDRATE DIACID REGULATOR"/>
    <property type="match status" value="1"/>
</dbReference>
<feature type="domain" description="GAF" evidence="2">
    <location>
        <begin position="108"/>
        <end position="263"/>
    </location>
</feature>
<dbReference type="InterPro" id="IPR029016">
    <property type="entry name" value="GAF-like_dom_sf"/>
</dbReference>
<dbReference type="SUPFAM" id="SSF55781">
    <property type="entry name" value="GAF domain-like"/>
    <property type="match status" value="1"/>
</dbReference>
<dbReference type="InterPro" id="IPR051448">
    <property type="entry name" value="CdaR-like_regulators"/>
</dbReference>
<organism evidence="3 4">
    <name type="scientific">Phyllobacterium brassicacearum</name>
    <dbReference type="NCBI Taxonomy" id="314235"/>
    <lineage>
        <taxon>Bacteria</taxon>
        <taxon>Pseudomonadati</taxon>
        <taxon>Pseudomonadota</taxon>
        <taxon>Alphaproteobacteria</taxon>
        <taxon>Hyphomicrobiales</taxon>
        <taxon>Phyllobacteriaceae</taxon>
        <taxon>Phyllobacterium</taxon>
    </lineage>
</organism>
<dbReference type="InterPro" id="IPR025736">
    <property type="entry name" value="PucR_C-HTH_dom"/>
</dbReference>
<accession>A0A2P7B8Y6</accession>
<dbReference type="RefSeq" id="WP_106713731.1">
    <property type="nucleotide sequence ID" value="NZ_PGGO01000027.1"/>
</dbReference>